<name>A0A7T8GSI7_CALRO</name>
<dbReference type="PANTHER" id="PTHR46114:SF1">
    <property type="entry name" value="ZAD DOMAIN-CONTAINING PROTEIN"/>
    <property type="match status" value="1"/>
</dbReference>
<dbReference type="AlphaFoldDB" id="A0A7T8GSI7"/>
<organism evidence="1 2">
    <name type="scientific">Caligus rogercresseyi</name>
    <name type="common">Sea louse</name>
    <dbReference type="NCBI Taxonomy" id="217165"/>
    <lineage>
        <taxon>Eukaryota</taxon>
        <taxon>Metazoa</taxon>
        <taxon>Ecdysozoa</taxon>
        <taxon>Arthropoda</taxon>
        <taxon>Crustacea</taxon>
        <taxon>Multicrustacea</taxon>
        <taxon>Hexanauplia</taxon>
        <taxon>Copepoda</taxon>
        <taxon>Siphonostomatoida</taxon>
        <taxon>Caligidae</taxon>
        <taxon>Caligus</taxon>
    </lineage>
</organism>
<evidence type="ECO:0000313" key="1">
    <source>
        <dbReference type="EMBL" id="QQP36780.1"/>
    </source>
</evidence>
<protein>
    <submittedName>
        <fullName evidence="1">Uncharacterized protein</fullName>
    </submittedName>
</protein>
<feature type="non-terminal residue" evidence="1">
    <location>
        <position position="1"/>
    </location>
</feature>
<dbReference type="OrthoDB" id="8063408at2759"/>
<keyword evidence="2" id="KW-1185">Reference proteome</keyword>
<accession>A0A7T8GSI7</accession>
<proteinExistence type="predicted"/>
<gene>
    <name evidence="1" type="ORF">FKW44_021978</name>
</gene>
<dbReference type="PANTHER" id="PTHR46114">
    <property type="entry name" value="APPLE DOMAIN-CONTAINING PROTEIN"/>
    <property type="match status" value="1"/>
</dbReference>
<feature type="non-terminal residue" evidence="1">
    <location>
        <position position="60"/>
    </location>
</feature>
<evidence type="ECO:0000313" key="2">
    <source>
        <dbReference type="Proteomes" id="UP000595437"/>
    </source>
</evidence>
<dbReference type="Proteomes" id="UP000595437">
    <property type="component" value="Chromosome 16"/>
</dbReference>
<sequence length="60" mass="6969">LTKETGAFKYLQDLFPKLSEAKVKPGTFVRPQIKEIIECDEFPKLLNRKEKAAWNKFVAD</sequence>
<reference evidence="2" key="1">
    <citation type="submission" date="2021-01" db="EMBL/GenBank/DDBJ databases">
        <title>Caligus Genome Assembly.</title>
        <authorList>
            <person name="Gallardo-Escarate C."/>
        </authorList>
    </citation>
    <scope>NUCLEOTIDE SEQUENCE [LARGE SCALE GENOMIC DNA]</scope>
</reference>
<dbReference type="EMBL" id="CP045905">
    <property type="protein sequence ID" value="QQP36780.1"/>
    <property type="molecule type" value="Genomic_DNA"/>
</dbReference>